<evidence type="ECO:0000256" key="1">
    <source>
        <dbReference type="SAM" id="MobiDB-lite"/>
    </source>
</evidence>
<dbReference type="AlphaFoldDB" id="X1NGG0"/>
<feature type="non-terminal residue" evidence="2">
    <location>
        <position position="1"/>
    </location>
</feature>
<name>X1NGG0_9ZZZZ</name>
<feature type="compositionally biased region" description="Basic and acidic residues" evidence="1">
    <location>
        <begin position="160"/>
        <end position="169"/>
    </location>
</feature>
<sequence>KWFYVIEFAVHKDGYNFHVHVVFQGRYIDQNLLSKEWLRITGNSYIAHIQLVKNTKRALDDITKYLCKPFKGITLARWVAVLKGNRLFSASRNCLTMKEQRFREIEEYMSGTSEQTPLNLLHRRANSSLRCQYCGKALVPMGSITHEHDETGEIPPPDPIKQRELKGFD</sequence>
<comment type="caution">
    <text evidence="2">The sequence shown here is derived from an EMBL/GenBank/DDBJ whole genome shotgun (WGS) entry which is preliminary data.</text>
</comment>
<reference evidence="2" key="1">
    <citation type="journal article" date="2014" name="Front. Microbiol.">
        <title>High frequency of phylogenetically diverse reductive dehalogenase-homologous genes in deep subseafloor sedimentary metagenomes.</title>
        <authorList>
            <person name="Kawai M."/>
            <person name="Futagami T."/>
            <person name="Toyoda A."/>
            <person name="Takaki Y."/>
            <person name="Nishi S."/>
            <person name="Hori S."/>
            <person name="Arai W."/>
            <person name="Tsubouchi T."/>
            <person name="Morono Y."/>
            <person name="Uchiyama I."/>
            <person name="Ito T."/>
            <person name="Fujiyama A."/>
            <person name="Inagaki F."/>
            <person name="Takami H."/>
        </authorList>
    </citation>
    <scope>NUCLEOTIDE SEQUENCE</scope>
    <source>
        <strain evidence="2">Expedition CK06-06</strain>
    </source>
</reference>
<protein>
    <submittedName>
        <fullName evidence="2">Uncharacterized protein</fullName>
    </submittedName>
</protein>
<gene>
    <name evidence="2" type="ORF">S06H3_44877</name>
</gene>
<feature type="region of interest" description="Disordered" evidence="1">
    <location>
        <begin position="146"/>
        <end position="169"/>
    </location>
</feature>
<dbReference type="EMBL" id="BARV01027953">
    <property type="protein sequence ID" value="GAI43107.1"/>
    <property type="molecule type" value="Genomic_DNA"/>
</dbReference>
<accession>X1NGG0</accession>
<organism evidence="2">
    <name type="scientific">marine sediment metagenome</name>
    <dbReference type="NCBI Taxonomy" id="412755"/>
    <lineage>
        <taxon>unclassified sequences</taxon>
        <taxon>metagenomes</taxon>
        <taxon>ecological metagenomes</taxon>
    </lineage>
</organism>
<proteinExistence type="predicted"/>
<evidence type="ECO:0000313" key="2">
    <source>
        <dbReference type="EMBL" id="GAI43107.1"/>
    </source>
</evidence>